<dbReference type="AlphaFoldDB" id="A0AAV5VPQ6"/>
<sequence>MVSTLTVATSAFAAVSMFVLIFMRMQIILDSHSRFRLSCRQQPEMMWIQDAPDAIIFGEMFELGSLNIEIGWLAFSALYGSVFLPSVLIYSAFTLAREKRKLQHVRRNSAHSDNATQILLFQMFGSIFSFIAPLVMFFVVLKFGFPSKRANLNSV</sequence>
<evidence type="ECO:0000256" key="1">
    <source>
        <dbReference type="SAM" id="Phobius"/>
    </source>
</evidence>
<keyword evidence="3" id="KW-1185">Reference proteome</keyword>
<organism evidence="2 3">
    <name type="scientific">Pristionchus fissidentatus</name>
    <dbReference type="NCBI Taxonomy" id="1538716"/>
    <lineage>
        <taxon>Eukaryota</taxon>
        <taxon>Metazoa</taxon>
        <taxon>Ecdysozoa</taxon>
        <taxon>Nematoda</taxon>
        <taxon>Chromadorea</taxon>
        <taxon>Rhabditida</taxon>
        <taxon>Rhabditina</taxon>
        <taxon>Diplogasteromorpha</taxon>
        <taxon>Diplogasteroidea</taxon>
        <taxon>Neodiplogasteridae</taxon>
        <taxon>Pristionchus</taxon>
    </lineage>
</organism>
<feature type="non-terminal residue" evidence="2">
    <location>
        <position position="155"/>
    </location>
</feature>
<name>A0AAV5VPQ6_9BILA</name>
<evidence type="ECO:0000313" key="2">
    <source>
        <dbReference type="EMBL" id="GMT21530.1"/>
    </source>
</evidence>
<dbReference type="EMBL" id="BTSY01000004">
    <property type="protein sequence ID" value="GMT21530.1"/>
    <property type="molecule type" value="Genomic_DNA"/>
</dbReference>
<reference evidence="2" key="1">
    <citation type="submission" date="2023-10" db="EMBL/GenBank/DDBJ databases">
        <title>Genome assembly of Pristionchus species.</title>
        <authorList>
            <person name="Yoshida K."/>
            <person name="Sommer R.J."/>
        </authorList>
    </citation>
    <scope>NUCLEOTIDE SEQUENCE</scope>
    <source>
        <strain evidence="2">RS5133</strain>
    </source>
</reference>
<keyword evidence="1" id="KW-0472">Membrane</keyword>
<dbReference type="Proteomes" id="UP001432322">
    <property type="component" value="Unassembled WGS sequence"/>
</dbReference>
<keyword evidence="1" id="KW-0812">Transmembrane</keyword>
<comment type="caution">
    <text evidence="2">The sequence shown here is derived from an EMBL/GenBank/DDBJ whole genome shotgun (WGS) entry which is preliminary data.</text>
</comment>
<feature type="transmembrane region" description="Helical" evidence="1">
    <location>
        <begin position="7"/>
        <end position="27"/>
    </location>
</feature>
<gene>
    <name evidence="2" type="ORF">PFISCL1PPCAC_12827</name>
</gene>
<feature type="transmembrane region" description="Helical" evidence="1">
    <location>
        <begin position="70"/>
        <end position="96"/>
    </location>
</feature>
<protein>
    <recommendedName>
        <fullName evidence="4">G protein-coupled receptor</fullName>
    </recommendedName>
</protein>
<keyword evidence="1" id="KW-1133">Transmembrane helix</keyword>
<feature type="transmembrane region" description="Helical" evidence="1">
    <location>
        <begin position="117"/>
        <end position="141"/>
    </location>
</feature>
<proteinExistence type="predicted"/>
<evidence type="ECO:0008006" key="4">
    <source>
        <dbReference type="Google" id="ProtNLM"/>
    </source>
</evidence>
<evidence type="ECO:0000313" key="3">
    <source>
        <dbReference type="Proteomes" id="UP001432322"/>
    </source>
</evidence>
<accession>A0AAV5VPQ6</accession>